<dbReference type="InterPro" id="IPR007393">
    <property type="entry name" value="YlxR_dom"/>
</dbReference>
<feature type="domain" description="YlxR" evidence="2">
    <location>
        <begin position="38"/>
        <end position="112"/>
    </location>
</feature>
<feature type="compositionally biased region" description="Polar residues" evidence="1">
    <location>
        <begin position="1"/>
        <end position="10"/>
    </location>
</feature>
<evidence type="ECO:0000313" key="4">
    <source>
        <dbReference type="Proteomes" id="UP000217076"/>
    </source>
</evidence>
<dbReference type="Pfam" id="PF04296">
    <property type="entry name" value="YlxR"/>
    <property type="match status" value="1"/>
</dbReference>
<dbReference type="AlphaFoldDB" id="A0A1G8BYX1"/>
<evidence type="ECO:0000256" key="1">
    <source>
        <dbReference type="SAM" id="MobiDB-lite"/>
    </source>
</evidence>
<feature type="region of interest" description="Disordered" evidence="1">
    <location>
        <begin position="222"/>
        <end position="257"/>
    </location>
</feature>
<dbReference type="Gene3D" id="3.30.1230.10">
    <property type="entry name" value="YlxR-like"/>
    <property type="match status" value="1"/>
</dbReference>
<proteinExistence type="predicted"/>
<dbReference type="CDD" id="cd00279">
    <property type="entry name" value="YlxR"/>
    <property type="match status" value="1"/>
</dbReference>
<dbReference type="Proteomes" id="UP000217076">
    <property type="component" value="Unassembled WGS sequence"/>
</dbReference>
<dbReference type="PANTHER" id="PTHR34215:SF1">
    <property type="entry name" value="YLXR DOMAIN-CONTAINING PROTEIN"/>
    <property type="match status" value="1"/>
</dbReference>
<dbReference type="InterPro" id="IPR037465">
    <property type="entry name" value="YlxR"/>
</dbReference>
<keyword evidence="4" id="KW-1185">Reference proteome</keyword>
<dbReference type="RefSeq" id="WP_245689441.1">
    <property type="nucleotide sequence ID" value="NZ_FNCV01000006.1"/>
</dbReference>
<dbReference type="SUPFAM" id="SSF64376">
    <property type="entry name" value="YlxR-like"/>
    <property type="match status" value="1"/>
</dbReference>
<dbReference type="InterPro" id="IPR035931">
    <property type="entry name" value="YlxR-like_sf"/>
</dbReference>
<evidence type="ECO:0000259" key="2">
    <source>
        <dbReference type="Pfam" id="PF04296"/>
    </source>
</evidence>
<dbReference type="SUPFAM" id="SSF55315">
    <property type="entry name" value="L30e-like"/>
    <property type="match status" value="1"/>
</dbReference>
<dbReference type="NCBIfam" id="NF006622">
    <property type="entry name" value="PRK09190.1"/>
    <property type="match status" value="1"/>
</dbReference>
<dbReference type="InterPro" id="IPR029064">
    <property type="entry name" value="Ribosomal_eL30-like_sf"/>
</dbReference>
<feature type="region of interest" description="Disordered" evidence="1">
    <location>
        <begin position="1"/>
        <end position="36"/>
    </location>
</feature>
<accession>A0A1G8BYX1</accession>
<dbReference type="STRING" id="83401.SAMN05421742_106156"/>
<feature type="compositionally biased region" description="Low complexity" evidence="1">
    <location>
        <begin position="236"/>
        <end position="257"/>
    </location>
</feature>
<reference evidence="4" key="1">
    <citation type="submission" date="2016-10" db="EMBL/GenBank/DDBJ databases">
        <authorList>
            <person name="Varghese N."/>
            <person name="Submissions S."/>
        </authorList>
    </citation>
    <scope>NUCLEOTIDE SEQUENCE [LARGE SCALE GENOMIC DNA]</scope>
    <source>
        <strain evidence="4">930I</strain>
    </source>
</reference>
<organism evidence="3 4">
    <name type="scientific">Roseospirillum parvum</name>
    <dbReference type="NCBI Taxonomy" id="83401"/>
    <lineage>
        <taxon>Bacteria</taxon>
        <taxon>Pseudomonadati</taxon>
        <taxon>Pseudomonadota</taxon>
        <taxon>Alphaproteobacteria</taxon>
        <taxon>Rhodospirillales</taxon>
        <taxon>Rhodospirillaceae</taxon>
        <taxon>Roseospirillum</taxon>
    </lineage>
</organism>
<protein>
    <recommendedName>
        <fullName evidence="2">YlxR domain-containing protein</fullName>
    </recommendedName>
</protein>
<sequence length="257" mass="26909">MSRSQDSNRATPPDPSGDLGAVRDGVVRGMAEGRDPERRCIVSRQRRPQSAMIRFVLDPSDRVVADLAATLPGRGLWLSASRDVIETATRKRLFHKAARRPVTVPDDLAAGIERALARRCQELLGLARRAGQAVAGHDKVRAWLDSEPVALLLSARDGSAAECERMARAAAGKAPQAARVALLDGAELGQPLGWPRAVHVAVRAGGLARRLTVETSRLAGFRAPPDVSGAGPTVVAGSENAGSENAGSENAGSEAAG</sequence>
<name>A0A1G8BYX1_9PROT</name>
<dbReference type="Gene3D" id="3.30.1330.30">
    <property type="match status" value="1"/>
</dbReference>
<dbReference type="PANTHER" id="PTHR34215">
    <property type="entry name" value="BLL0784 PROTEIN"/>
    <property type="match status" value="1"/>
</dbReference>
<evidence type="ECO:0000313" key="3">
    <source>
        <dbReference type="EMBL" id="SDH38279.1"/>
    </source>
</evidence>
<dbReference type="EMBL" id="FNCV01000006">
    <property type="protein sequence ID" value="SDH38279.1"/>
    <property type="molecule type" value="Genomic_DNA"/>
</dbReference>
<gene>
    <name evidence="3" type="ORF">SAMN05421742_106156</name>
</gene>